<dbReference type="STRING" id="1236220.SAMN04488112_11939"/>
<dbReference type="InterPro" id="IPR050833">
    <property type="entry name" value="Poly_Biosynth_Transport"/>
</dbReference>
<dbReference type="PIRSF" id="PIRSF038958">
    <property type="entry name" value="PG_synth_SpoVB"/>
    <property type="match status" value="1"/>
</dbReference>
<organism evidence="7 8">
    <name type="scientific">Melghirimyces thermohalophilus</name>
    <dbReference type="NCBI Taxonomy" id="1236220"/>
    <lineage>
        <taxon>Bacteria</taxon>
        <taxon>Bacillati</taxon>
        <taxon>Bacillota</taxon>
        <taxon>Bacilli</taxon>
        <taxon>Bacillales</taxon>
        <taxon>Thermoactinomycetaceae</taxon>
        <taxon>Melghirimyces</taxon>
    </lineage>
</organism>
<evidence type="ECO:0000256" key="2">
    <source>
        <dbReference type="ARBA" id="ARBA00022475"/>
    </source>
</evidence>
<dbReference type="InterPro" id="IPR002797">
    <property type="entry name" value="Polysacc_synth"/>
</dbReference>
<name>A0A1G6Q1I6_9BACL</name>
<keyword evidence="8" id="KW-1185">Reference proteome</keyword>
<dbReference type="PANTHER" id="PTHR30250">
    <property type="entry name" value="PST FAMILY PREDICTED COLANIC ACID TRANSPORTER"/>
    <property type="match status" value="1"/>
</dbReference>
<feature type="transmembrane region" description="Helical" evidence="6">
    <location>
        <begin position="426"/>
        <end position="444"/>
    </location>
</feature>
<keyword evidence="3 6" id="KW-0812">Transmembrane</keyword>
<dbReference type="PANTHER" id="PTHR30250:SF29">
    <property type="entry name" value="POLYSACCHARIDE BIOSYNTHESIS PROTEIN C-TERMINAL DOMAIN-CONTAINING PROTEIN"/>
    <property type="match status" value="1"/>
</dbReference>
<accession>A0A1G6Q1I6</accession>
<feature type="transmembrane region" description="Helical" evidence="6">
    <location>
        <begin position="243"/>
        <end position="263"/>
    </location>
</feature>
<keyword evidence="4 6" id="KW-1133">Transmembrane helix</keyword>
<evidence type="ECO:0000256" key="5">
    <source>
        <dbReference type="ARBA" id="ARBA00023136"/>
    </source>
</evidence>
<keyword evidence="5 6" id="KW-0472">Membrane</keyword>
<feature type="transmembrane region" description="Helical" evidence="6">
    <location>
        <begin position="464"/>
        <end position="484"/>
    </location>
</feature>
<reference evidence="7 8" key="1">
    <citation type="submission" date="2016-10" db="EMBL/GenBank/DDBJ databases">
        <authorList>
            <person name="de Groot N.N."/>
        </authorList>
    </citation>
    <scope>NUCLEOTIDE SEQUENCE [LARGE SCALE GENOMIC DNA]</scope>
    <source>
        <strain evidence="7 8">DSM 45514</strain>
    </source>
</reference>
<feature type="transmembrane region" description="Helical" evidence="6">
    <location>
        <begin position="496"/>
        <end position="517"/>
    </location>
</feature>
<dbReference type="OrthoDB" id="9775950at2"/>
<protein>
    <submittedName>
        <fullName evidence="7">Polysaccharide transporter, PST family</fullName>
    </submittedName>
</protein>
<feature type="transmembrane region" description="Helical" evidence="6">
    <location>
        <begin position="50"/>
        <end position="67"/>
    </location>
</feature>
<sequence length="544" mass="57811">MAPGKQSFMKGAAILAVAAFITKLLGAVYKIPYQNITGNEGMFVYQQVYPLYSTLLTVATAGFPIAISKLVSERLTRGDEEGARRVFRVTSVILSASGILLFLLLYSGAPTVATWMGSRELLTLPIRAVSTALLVVPVMSAIRGYFQGHQNMTPTAVSQVVEQGVRVVTILTLAWWFMSSGAGVIYAGSGAVFGAFTGAAAGLAVLLFYWGRNRKQQQLLVKEAERPNRFRDREALGQLVRQLVLLSIPISLGALILPLFSLADSFTVANLLEAGGWSKDRAVEAKGVFDRGQPLIQFASFFATALSLSIVPAVAEAQTRGDEGSIGLRSSLALRLTLLMGVPASLGLALVAQPTNIMLYRDAAGSEALAILAVTALFSTLAMTSSGILQGLGHVVLPARNLLIGVGVKLLGNLILIPQWDIRGAALATVFGYAAAAALNLLALKKRVGFLFRLGSTKGPLVAAALLMGAAVWLTVQGMTWWTLDWSQRAAMSATSLSGVLAGAVVYGMALLLFGVLRRGDLERVPKVGARLIPLLEKLRLLKD</sequence>
<feature type="transmembrane region" description="Helical" evidence="6">
    <location>
        <begin position="368"/>
        <end position="389"/>
    </location>
</feature>
<feature type="transmembrane region" description="Helical" evidence="6">
    <location>
        <begin position="295"/>
        <end position="315"/>
    </location>
</feature>
<feature type="transmembrane region" description="Helical" evidence="6">
    <location>
        <begin position="401"/>
        <end position="420"/>
    </location>
</feature>
<dbReference type="Proteomes" id="UP000199387">
    <property type="component" value="Unassembled WGS sequence"/>
</dbReference>
<dbReference type="CDD" id="cd13124">
    <property type="entry name" value="MATE_SpoVB_like"/>
    <property type="match status" value="1"/>
</dbReference>
<dbReference type="RefSeq" id="WP_091572080.1">
    <property type="nucleotide sequence ID" value="NZ_FMZA01000019.1"/>
</dbReference>
<dbReference type="AlphaFoldDB" id="A0A1G6Q1I6"/>
<proteinExistence type="predicted"/>
<keyword evidence="2" id="KW-1003">Cell membrane</keyword>
<dbReference type="Pfam" id="PF01943">
    <property type="entry name" value="Polysacc_synt"/>
    <property type="match status" value="1"/>
</dbReference>
<dbReference type="GO" id="GO:0005886">
    <property type="term" value="C:plasma membrane"/>
    <property type="evidence" value="ECO:0007669"/>
    <property type="project" value="UniProtKB-SubCell"/>
</dbReference>
<feature type="transmembrane region" description="Helical" evidence="6">
    <location>
        <begin position="126"/>
        <end position="146"/>
    </location>
</feature>
<evidence type="ECO:0000256" key="3">
    <source>
        <dbReference type="ARBA" id="ARBA00022692"/>
    </source>
</evidence>
<gene>
    <name evidence="7" type="ORF">SAMN04488112_11939</name>
</gene>
<evidence type="ECO:0000313" key="8">
    <source>
        <dbReference type="Proteomes" id="UP000199387"/>
    </source>
</evidence>
<evidence type="ECO:0000256" key="1">
    <source>
        <dbReference type="ARBA" id="ARBA00004651"/>
    </source>
</evidence>
<evidence type="ECO:0000256" key="6">
    <source>
        <dbReference type="SAM" id="Phobius"/>
    </source>
</evidence>
<evidence type="ECO:0000256" key="4">
    <source>
        <dbReference type="ARBA" id="ARBA00022989"/>
    </source>
</evidence>
<feature type="transmembrane region" description="Helical" evidence="6">
    <location>
        <begin position="167"/>
        <end position="186"/>
    </location>
</feature>
<dbReference type="InterPro" id="IPR024923">
    <property type="entry name" value="PG_synth_SpoVB"/>
</dbReference>
<feature type="transmembrane region" description="Helical" evidence="6">
    <location>
        <begin position="192"/>
        <end position="210"/>
    </location>
</feature>
<dbReference type="EMBL" id="FMZA01000019">
    <property type="protein sequence ID" value="SDC86223.1"/>
    <property type="molecule type" value="Genomic_DNA"/>
</dbReference>
<evidence type="ECO:0000313" key="7">
    <source>
        <dbReference type="EMBL" id="SDC86223.1"/>
    </source>
</evidence>
<feature type="transmembrane region" description="Helical" evidence="6">
    <location>
        <begin position="87"/>
        <end position="106"/>
    </location>
</feature>
<comment type="subcellular location">
    <subcellularLocation>
        <location evidence="1">Cell membrane</location>
        <topology evidence="1">Multi-pass membrane protein</topology>
    </subcellularLocation>
</comment>
<feature type="transmembrane region" description="Helical" evidence="6">
    <location>
        <begin position="336"/>
        <end position="356"/>
    </location>
</feature>